<keyword evidence="8" id="KW-1185">Reference proteome</keyword>
<proteinExistence type="inferred from homology"/>
<dbReference type="InterPro" id="IPR047199">
    <property type="entry name" value="CorA-like"/>
</dbReference>
<name>A0A4R5N6V5_9LACO</name>
<evidence type="ECO:0000256" key="4">
    <source>
        <dbReference type="ARBA" id="ARBA00022989"/>
    </source>
</evidence>
<evidence type="ECO:0000313" key="7">
    <source>
        <dbReference type="EMBL" id="TDG67528.1"/>
    </source>
</evidence>
<dbReference type="InterPro" id="IPR045861">
    <property type="entry name" value="CorA_cytoplasmic_dom"/>
</dbReference>
<dbReference type="CDD" id="cd12827">
    <property type="entry name" value="EcCorA_ZntB-like_u2"/>
    <property type="match status" value="1"/>
</dbReference>
<dbReference type="Gene3D" id="1.20.58.340">
    <property type="entry name" value="Magnesium transport protein CorA, transmembrane region"/>
    <property type="match status" value="2"/>
</dbReference>
<comment type="caution">
    <text evidence="7">The sequence shown here is derived from an EMBL/GenBank/DDBJ whole genome shotgun (WGS) entry which is preliminary data.</text>
</comment>
<dbReference type="RefSeq" id="WP_010007127.1">
    <property type="nucleotide sequence ID" value="NZ_JAGYGP010000001.1"/>
</dbReference>
<evidence type="ECO:0000256" key="3">
    <source>
        <dbReference type="ARBA" id="ARBA00022692"/>
    </source>
</evidence>
<accession>A0A4R5N6V5</accession>
<dbReference type="Proteomes" id="UP000295681">
    <property type="component" value="Unassembled WGS sequence"/>
</dbReference>
<feature type="transmembrane region" description="Helical" evidence="6">
    <location>
        <begin position="243"/>
        <end position="262"/>
    </location>
</feature>
<reference evidence="7 8" key="1">
    <citation type="journal article" date="2019" name="Appl. Microbiol. Biotechnol.">
        <title>Uncovering carbohydrate metabolism through a genotype-phenotype association study of 56 lactic acid bacteria genomes.</title>
        <authorList>
            <person name="Buron-Moles G."/>
            <person name="Chailyan A."/>
            <person name="Dolejs I."/>
            <person name="Forster J."/>
            <person name="Miks M.H."/>
        </authorList>
    </citation>
    <scope>NUCLEOTIDE SEQUENCE [LARGE SCALE GENOMIC DNA]</scope>
    <source>
        <strain evidence="7 8">ATCC 700006</strain>
    </source>
</reference>
<dbReference type="AlphaFoldDB" id="A0A4R5N6V5"/>
<dbReference type="SUPFAM" id="SSF144083">
    <property type="entry name" value="Magnesium transport protein CorA, transmembrane region"/>
    <property type="match status" value="1"/>
</dbReference>
<comment type="similarity">
    <text evidence="2">Belongs to the CorA metal ion transporter (MIT) (TC 1.A.35) family.</text>
</comment>
<dbReference type="SUPFAM" id="SSF143865">
    <property type="entry name" value="CorA soluble domain-like"/>
    <property type="match status" value="1"/>
</dbReference>
<comment type="subcellular location">
    <subcellularLocation>
        <location evidence="1">Membrane</location>
        <topology evidence="1">Multi-pass membrane protein</topology>
    </subcellularLocation>
</comment>
<evidence type="ECO:0000256" key="5">
    <source>
        <dbReference type="ARBA" id="ARBA00023136"/>
    </source>
</evidence>
<feature type="transmembrane region" description="Helical" evidence="6">
    <location>
        <begin position="274"/>
        <end position="294"/>
    </location>
</feature>
<keyword evidence="3 6" id="KW-0812">Transmembrane</keyword>
<evidence type="ECO:0000256" key="6">
    <source>
        <dbReference type="SAM" id="Phobius"/>
    </source>
</evidence>
<dbReference type="GO" id="GO:0046873">
    <property type="term" value="F:metal ion transmembrane transporter activity"/>
    <property type="evidence" value="ECO:0007669"/>
    <property type="project" value="InterPro"/>
</dbReference>
<keyword evidence="5 6" id="KW-0472">Membrane</keyword>
<keyword evidence="4 6" id="KW-1133">Transmembrane helix</keyword>
<dbReference type="PANTHER" id="PTHR47891">
    <property type="entry name" value="TRANSPORTER-RELATED"/>
    <property type="match status" value="1"/>
</dbReference>
<sequence length="301" mass="35919">MIKHYQSVQFNIALIEDCTPEDRHILQEKFDINQYVFDYIDDEYELSRAELMGNEAQALFVMRFPTNDPFTAQPLTILLDHHQLFLFVFHHMDTLTQYIKNTIRDYNDNSINFILKLIFHISAEYIKLCTSLSQNIKQIEQTTNRLTQHSNIENFQRIILIDRQILGIKTDILDNLRCVTDIKEAEPDDIRTLPSVDRQLLHRTHIETQQASRMVRILNERTTQLREVYDHLLANRLNNIMRFLTVWSLLFSIPNIISSFYGMNIHLPFAHFRYIWVILFLIPVIVIWIGYTYLKHNYTTK</sequence>
<dbReference type="GO" id="GO:0016020">
    <property type="term" value="C:membrane"/>
    <property type="evidence" value="ECO:0007669"/>
    <property type="project" value="UniProtKB-SubCell"/>
</dbReference>
<dbReference type="PANTHER" id="PTHR47891:SF1">
    <property type="entry name" value="CORA-MAGNESIUM AND COBALT TRANSPORTER"/>
    <property type="match status" value="1"/>
</dbReference>
<organism evidence="7 8">
    <name type="scientific">Leuconostoc fallax</name>
    <dbReference type="NCBI Taxonomy" id="1251"/>
    <lineage>
        <taxon>Bacteria</taxon>
        <taxon>Bacillati</taxon>
        <taxon>Bacillota</taxon>
        <taxon>Bacilli</taxon>
        <taxon>Lactobacillales</taxon>
        <taxon>Lactobacillaceae</taxon>
        <taxon>Leuconostoc</taxon>
    </lineage>
</organism>
<dbReference type="EMBL" id="PUFI01000015">
    <property type="protein sequence ID" value="TDG67528.1"/>
    <property type="molecule type" value="Genomic_DNA"/>
</dbReference>
<evidence type="ECO:0000256" key="2">
    <source>
        <dbReference type="ARBA" id="ARBA00009765"/>
    </source>
</evidence>
<dbReference type="Pfam" id="PF01544">
    <property type="entry name" value="CorA"/>
    <property type="match status" value="1"/>
</dbReference>
<evidence type="ECO:0000313" key="8">
    <source>
        <dbReference type="Proteomes" id="UP000295681"/>
    </source>
</evidence>
<dbReference type="InterPro" id="IPR002523">
    <property type="entry name" value="MgTranspt_CorA/ZnTranspt_ZntB"/>
</dbReference>
<gene>
    <name evidence="7" type="ORF">C5L23_001327</name>
</gene>
<protein>
    <submittedName>
        <fullName evidence="7">Uncharacterized protein</fullName>
    </submittedName>
</protein>
<dbReference type="InterPro" id="IPR045863">
    <property type="entry name" value="CorA_TM1_TM2"/>
</dbReference>
<evidence type="ECO:0000256" key="1">
    <source>
        <dbReference type="ARBA" id="ARBA00004141"/>
    </source>
</evidence>